<evidence type="ECO:0000313" key="3">
    <source>
        <dbReference type="EMBL" id="MDT0343928.1"/>
    </source>
</evidence>
<accession>A0ABU2MSS7</accession>
<dbReference type="InterPro" id="IPR029058">
    <property type="entry name" value="AB_hydrolase_fold"/>
</dbReference>
<name>A0ABU2MSS7_9ACTN</name>
<dbReference type="InterPro" id="IPR001031">
    <property type="entry name" value="Thioesterase"/>
</dbReference>
<reference evidence="4" key="1">
    <citation type="submission" date="2023-07" db="EMBL/GenBank/DDBJ databases">
        <title>30 novel species of actinomycetes from the DSMZ collection.</title>
        <authorList>
            <person name="Nouioui I."/>
        </authorList>
    </citation>
    <scope>NUCLEOTIDE SEQUENCE [LARGE SCALE GENOMIC DNA]</scope>
    <source>
        <strain evidence="4">DSM 44938</strain>
    </source>
</reference>
<feature type="domain" description="Thioesterase" evidence="2">
    <location>
        <begin position="25"/>
        <end position="245"/>
    </location>
</feature>
<comment type="similarity">
    <text evidence="1">Belongs to the thioesterase family.</text>
</comment>
<dbReference type="PANTHER" id="PTHR11487:SF0">
    <property type="entry name" value="S-ACYL FATTY ACID SYNTHASE THIOESTERASE, MEDIUM CHAIN"/>
    <property type="match status" value="1"/>
</dbReference>
<keyword evidence="4" id="KW-1185">Reference proteome</keyword>
<evidence type="ECO:0000256" key="1">
    <source>
        <dbReference type="ARBA" id="ARBA00007169"/>
    </source>
</evidence>
<dbReference type="PANTHER" id="PTHR11487">
    <property type="entry name" value="THIOESTERASE"/>
    <property type="match status" value="1"/>
</dbReference>
<evidence type="ECO:0000313" key="4">
    <source>
        <dbReference type="Proteomes" id="UP001183246"/>
    </source>
</evidence>
<dbReference type="Pfam" id="PF00975">
    <property type="entry name" value="Thioesterase"/>
    <property type="match status" value="1"/>
</dbReference>
<comment type="caution">
    <text evidence="3">The sequence shown here is derived from an EMBL/GenBank/DDBJ whole genome shotgun (WGS) entry which is preliminary data.</text>
</comment>
<evidence type="ECO:0000259" key="2">
    <source>
        <dbReference type="Pfam" id="PF00975"/>
    </source>
</evidence>
<organism evidence="3 4">
    <name type="scientific">Streptomyces litchfieldiae</name>
    <dbReference type="NCBI Taxonomy" id="3075543"/>
    <lineage>
        <taxon>Bacteria</taxon>
        <taxon>Bacillati</taxon>
        <taxon>Actinomycetota</taxon>
        <taxon>Actinomycetes</taxon>
        <taxon>Kitasatosporales</taxon>
        <taxon>Streptomycetaceae</taxon>
        <taxon>Streptomyces</taxon>
    </lineage>
</organism>
<dbReference type="Proteomes" id="UP001183246">
    <property type="component" value="Unassembled WGS sequence"/>
</dbReference>
<protein>
    <submittedName>
        <fullName evidence="3">Thioesterase domain-containing protein</fullName>
    </submittedName>
</protein>
<gene>
    <name evidence="3" type="ORF">RM590_15075</name>
</gene>
<dbReference type="SUPFAM" id="SSF53474">
    <property type="entry name" value="alpha/beta-Hydrolases"/>
    <property type="match status" value="1"/>
</dbReference>
<dbReference type="EMBL" id="JAVREL010000007">
    <property type="protein sequence ID" value="MDT0343928.1"/>
    <property type="molecule type" value="Genomic_DNA"/>
</dbReference>
<dbReference type="RefSeq" id="WP_311705049.1">
    <property type="nucleotide sequence ID" value="NZ_JAVREL010000007.1"/>
</dbReference>
<proteinExistence type="inferred from homology"/>
<sequence>MTTSPPARRHGKWLLRRPRSESAARLLCFPYSGMGASMYSRWPSFAGDVEICPVQLPARENRIGEPHYGSYERLAELAAEALLPHLDRPFAFFGHCGGALAAFATALRLHEIGGPTPACLLISSQVAPHDGPFGRFLGMSDGELRHELTTLTRELGGRPDPDVIELGLGVLRADLAANQRYHLAEPVMLRCALHAIGWSDDVEIRPEQMGGWRQYAPEGRFSATVLNGRHHTFLSAPDHLLAEFEQVMDKSLSAARSRENHDG</sequence>
<dbReference type="Gene3D" id="3.40.50.1820">
    <property type="entry name" value="alpha/beta hydrolase"/>
    <property type="match status" value="1"/>
</dbReference>
<dbReference type="InterPro" id="IPR012223">
    <property type="entry name" value="TEII"/>
</dbReference>